<dbReference type="AlphaFoldDB" id="A0A378PHA6"/>
<reference evidence="1 2" key="1">
    <citation type="submission" date="2018-06" db="EMBL/GenBank/DDBJ databases">
        <authorList>
            <consortium name="Pathogen Informatics"/>
            <person name="Doyle S."/>
        </authorList>
    </citation>
    <scope>NUCLEOTIDE SEQUENCE [LARGE SCALE GENOMIC DNA]</scope>
    <source>
        <strain evidence="1 2">NCTC11227</strain>
    </source>
</reference>
<dbReference type="SUPFAM" id="SSF48613">
    <property type="entry name" value="Heme oxygenase-like"/>
    <property type="match status" value="1"/>
</dbReference>
<dbReference type="Gene3D" id="1.20.910.10">
    <property type="entry name" value="Heme oxygenase-like"/>
    <property type="match status" value="1"/>
</dbReference>
<evidence type="ECO:0000313" key="2">
    <source>
        <dbReference type="Proteomes" id="UP000255102"/>
    </source>
</evidence>
<dbReference type="InterPro" id="IPR016084">
    <property type="entry name" value="Haem_Oase-like_multi-hlx"/>
</dbReference>
<proteinExistence type="predicted"/>
<protein>
    <submittedName>
        <fullName evidence="1">Heme oxygenase</fullName>
    </submittedName>
</protein>
<accession>A0A378PHA6</accession>
<dbReference type="EMBL" id="UGPW01000001">
    <property type="protein sequence ID" value="STY86194.1"/>
    <property type="molecule type" value="Genomic_DNA"/>
</dbReference>
<organism evidence="1 2">
    <name type="scientific">Moraxella ovis</name>
    <dbReference type="NCBI Taxonomy" id="29433"/>
    <lineage>
        <taxon>Bacteria</taxon>
        <taxon>Pseudomonadati</taxon>
        <taxon>Pseudomonadota</taxon>
        <taxon>Gammaproteobacteria</taxon>
        <taxon>Moraxellales</taxon>
        <taxon>Moraxellaceae</taxon>
        <taxon>Moraxella</taxon>
    </lineage>
</organism>
<name>A0A378PHA6_9GAMM</name>
<sequence>MSQLTLTEALKEHSRTTHDAVDHLVMSMNPFASHDNYASSYRHNTNFIAP</sequence>
<dbReference type="RefSeq" id="WP_228703573.1">
    <property type="nucleotide sequence ID" value="NZ_CP011158.1"/>
</dbReference>
<evidence type="ECO:0000313" key="1">
    <source>
        <dbReference type="EMBL" id="STY86194.1"/>
    </source>
</evidence>
<gene>
    <name evidence="1" type="ORF">NCTC11227_00164</name>
</gene>
<dbReference type="Proteomes" id="UP000255102">
    <property type="component" value="Unassembled WGS sequence"/>
</dbReference>